<keyword evidence="1" id="KW-0472">Membrane</keyword>
<name>A0ABQ8U103_9EUKA</name>
<proteinExistence type="predicted"/>
<evidence type="ECO:0000313" key="3">
    <source>
        <dbReference type="Proteomes" id="UP001141327"/>
    </source>
</evidence>
<keyword evidence="3" id="KW-1185">Reference proteome</keyword>
<protein>
    <submittedName>
        <fullName evidence="2">Uncharacterized protein</fullName>
    </submittedName>
</protein>
<sequence>MEQPCAPMNDCFNQDPATAPRRLHLTDYQPPELGLLSRTWPLALTAVSAVLVFAGCRRSIALGSAQA</sequence>
<feature type="transmembrane region" description="Helical" evidence="1">
    <location>
        <begin position="39"/>
        <end position="56"/>
    </location>
</feature>
<evidence type="ECO:0000256" key="1">
    <source>
        <dbReference type="SAM" id="Phobius"/>
    </source>
</evidence>
<organism evidence="2 3">
    <name type="scientific">Paratrimastix pyriformis</name>
    <dbReference type="NCBI Taxonomy" id="342808"/>
    <lineage>
        <taxon>Eukaryota</taxon>
        <taxon>Metamonada</taxon>
        <taxon>Preaxostyla</taxon>
        <taxon>Paratrimastigidae</taxon>
        <taxon>Paratrimastix</taxon>
    </lineage>
</organism>
<reference evidence="2" key="1">
    <citation type="journal article" date="2022" name="bioRxiv">
        <title>Genomics of Preaxostyla Flagellates Illuminates Evolutionary Transitions and the Path Towards Mitochondrial Loss.</title>
        <authorList>
            <person name="Novak L.V.F."/>
            <person name="Treitli S.C."/>
            <person name="Pyrih J."/>
            <person name="Halakuc P."/>
            <person name="Pipaliya S.V."/>
            <person name="Vacek V."/>
            <person name="Brzon O."/>
            <person name="Soukal P."/>
            <person name="Eme L."/>
            <person name="Dacks J.B."/>
            <person name="Karnkowska A."/>
            <person name="Elias M."/>
            <person name="Hampl V."/>
        </authorList>
    </citation>
    <scope>NUCLEOTIDE SEQUENCE</scope>
    <source>
        <strain evidence="2">RCP-MX</strain>
    </source>
</reference>
<accession>A0ABQ8U103</accession>
<gene>
    <name evidence="2" type="ORF">PAPYR_12983</name>
</gene>
<keyword evidence="1" id="KW-0812">Transmembrane</keyword>
<dbReference type="Proteomes" id="UP001141327">
    <property type="component" value="Unassembled WGS sequence"/>
</dbReference>
<keyword evidence="1" id="KW-1133">Transmembrane helix</keyword>
<dbReference type="EMBL" id="JAPMOS010000394">
    <property type="protein sequence ID" value="KAJ4452759.1"/>
    <property type="molecule type" value="Genomic_DNA"/>
</dbReference>
<comment type="caution">
    <text evidence="2">The sequence shown here is derived from an EMBL/GenBank/DDBJ whole genome shotgun (WGS) entry which is preliminary data.</text>
</comment>
<evidence type="ECO:0000313" key="2">
    <source>
        <dbReference type="EMBL" id="KAJ4452759.1"/>
    </source>
</evidence>